<dbReference type="Gene3D" id="1.10.420.10">
    <property type="entry name" value="Peroxidase, domain 2"/>
    <property type="match status" value="1"/>
</dbReference>
<evidence type="ECO:0000256" key="5">
    <source>
        <dbReference type="ARBA" id="ARBA00022617"/>
    </source>
</evidence>
<evidence type="ECO:0000256" key="13">
    <source>
        <dbReference type="ARBA" id="ARBA00023324"/>
    </source>
</evidence>
<evidence type="ECO:0000256" key="11">
    <source>
        <dbReference type="ARBA" id="ARBA00023157"/>
    </source>
</evidence>
<feature type="domain" description="Plant heme peroxidase family profile" evidence="19">
    <location>
        <begin position="75"/>
        <end position="351"/>
    </location>
</feature>
<evidence type="ECO:0000256" key="12">
    <source>
        <dbReference type="ARBA" id="ARBA00023180"/>
    </source>
</evidence>
<dbReference type="EC" id="1.11.1.-" evidence="18"/>
<keyword evidence="8 15" id="KW-0106">Calcium</keyword>
<evidence type="ECO:0000256" key="7">
    <source>
        <dbReference type="ARBA" id="ARBA00022729"/>
    </source>
</evidence>
<keyword evidence="11 17" id="KW-1015">Disulfide bond</keyword>
<organism evidence="20 21">
    <name type="scientific">Coprinopsis marcescibilis</name>
    <name type="common">Agaric fungus</name>
    <name type="synonym">Psathyrella marcescibilis</name>
    <dbReference type="NCBI Taxonomy" id="230819"/>
    <lineage>
        <taxon>Eukaryota</taxon>
        <taxon>Fungi</taxon>
        <taxon>Dikarya</taxon>
        <taxon>Basidiomycota</taxon>
        <taxon>Agaricomycotina</taxon>
        <taxon>Agaricomycetes</taxon>
        <taxon>Agaricomycetidae</taxon>
        <taxon>Agaricales</taxon>
        <taxon>Agaricineae</taxon>
        <taxon>Psathyrellaceae</taxon>
        <taxon>Coprinopsis</taxon>
    </lineage>
</organism>
<evidence type="ECO:0000256" key="3">
    <source>
        <dbReference type="ARBA" id="ARBA00022525"/>
    </source>
</evidence>
<dbReference type="InterPro" id="IPR024589">
    <property type="entry name" value="Ligninase_C"/>
</dbReference>
<evidence type="ECO:0000256" key="17">
    <source>
        <dbReference type="PIRSR" id="PIRSR601621-4"/>
    </source>
</evidence>
<dbReference type="PROSITE" id="PS00435">
    <property type="entry name" value="PEROXIDASE_1"/>
    <property type="match status" value="1"/>
</dbReference>
<evidence type="ECO:0000256" key="18">
    <source>
        <dbReference type="RuleBase" id="RU363051"/>
    </source>
</evidence>
<dbReference type="GO" id="GO:0004601">
    <property type="term" value="F:peroxidase activity"/>
    <property type="evidence" value="ECO:0007669"/>
    <property type="project" value="UniProtKB-KW"/>
</dbReference>
<gene>
    <name evidence="20" type="ORF">FA15DRAFT_705347</name>
</gene>
<comment type="subcellular location">
    <subcellularLocation>
        <location evidence="1">Secreted</location>
    </subcellularLocation>
</comment>
<name>A0A5C3KSR4_COPMA</name>
<evidence type="ECO:0000256" key="6">
    <source>
        <dbReference type="ARBA" id="ARBA00022723"/>
    </source>
</evidence>
<dbReference type="GO" id="GO:0046872">
    <property type="term" value="F:metal ion binding"/>
    <property type="evidence" value="ECO:0007669"/>
    <property type="project" value="UniProtKB-UniRule"/>
</dbReference>
<evidence type="ECO:0000256" key="16">
    <source>
        <dbReference type="PIRSR" id="PIRSR601621-3"/>
    </source>
</evidence>
<dbReference type="GO" id="GO:0020037">
    <property type="term" value="F:heme binding"/>
    <property type="evidence" value="ECO:0007669"/>
    <property type="project" value="UniProtKB-UniRule"/>
</dbReference>
<dbReference type="PANTHER" id="PTHR31356">
    <property type="entry name" value="THYLAKOID LUMENAL 29 KDA PROTEIN, CHLOROPLASTIC-RELATED"/>
    <property type="match status" value="1"/>
</dbReference>
<evidence type="ECO:0000256" key="1">
    <source>
        <dbReference type="ARBA" id="ARBA00004613"/>
    </source>
</evidence>
<keyword evidence="10 15" id="KW-0408">Iron</keyword>
<evidence type="ECO:0000256" key="8">
    <source>
        <dbReference type="ARBA" id="ARBA00022837"/>
    </source>
</evidence>
<evidence type="ECO:0000313" key="21">
    <source>
        <dbReference type="Proteomes" id="UP000307440"/>
    </source>
</evidence>
<sequence length="383" mass="39507">MKFIIFATLAVIVGAMARPQDTGGSLCSNGRSTANAQCCVWFDVLDNLQAGLYQGSRCGIDCNYNGYAESPVRKVIRIAFHDAIGISSSLTAAGQFGGGGADGSIISHSDVELTFAANGGLGATVDALRAVGLQHGVSFGDLIQFAAAVGESNCPGAPQLEFLAGRSNASQASPPGLVPGPADSVTTILSRMADGGLSADDTVDLLAAHSISSQENLNANIFRSPLDSTPQVLDSQFYIETSLKGTIQSGPNLGFAEVLSPIQGEFRMSADNNLARDPRTSCRWQEMATNNALVRTRHRAAMAKMAVLGFDLASLTDCSDVIPVPAALNALPSIPPGLTQGDLDNSCPTAPFPNLPVAPGPAITVAPAVTLIVQRVVAGLAEP</sequence>
<dbReference type="GO" id="GO:0034599">
    <property type="term" value="P:cellular response to oxidative stress"/>
    <property type="evidence" value="ECO:0007669"/>
    <property type="project" value="InterPro"/>
</dbReference>
<dbReference type="CDD" id="cd00692">
    <property type="entry name" value="ligninase"/>
    <property type="match status" value="1"/>
</dbReference>
<keyword evidence="7 18" id="KW-0732">Signal</keyword>
<dbReference type="InterPro" id="IPR001621">
    <property type="entry name" value="Ligninase"/>
</dbReference>
<feature type="disulfide bond" evidence="17">
    <location>
        <begin position="27"/>
        <end position="39"/>
    </location>
</feature>
<dbReference type="InterPro" id="IPR019793">
    <property type="entry name" value="Peroxidases_heam-ligand_BS"/>
</dbReference>
<feature type="binding site" evidence="15">
    <location>
        <position position="100"/>
    </location>
    <ligand>
        <name>Ca(2+)</name>
        <dbReference type="ChEBI" id="CHEBI:29108"/>
        <label>1</label>
    </ligand>
</feature>
<dbReference type="GO" id="GO:0005576">
    <property type="term" value="C:extracellular region"/>
    <property type="evidence" value="ECO:0007669"/>
    <property type="project" value="UniProtKB-SubCell"/>
</dbReference>
<feature type="site" description="Transition state stabilizer" evidence="16">
    <location>
        <position position="77"/>
    </location>
</feature>
<feature type="binding site" evidence="15">
    <location>
        <position position="234"/>
    </location>
    <ligand>
        <name>Ca(2+)</name>
        <dbReference type="ChEBI" id="CHEBI:29108"/>
        <label>2</label>
    </ligand>
</feature>
<keyword evidence="13" id="KW-0376">Hydrogen peroxide</keyword>
<evidence type="ECO:0000256" key="2">
    <source>
        <dbReference type="ARBA" id="ARBA00006089"/>
    </source>
</evidence>
<feature type="disulfide bond" evidence="17">
    <location>
        <begin position="282"/>
        <end position="347"/>
    </location>
</feature>
<evidence type="ECO:0000256" key="14">
    <source>
        <dbReference type="PIRSR" id="PIRSR601621-1"/>
    </source>
</evidence>
<feature type="binding site" evidence="15">
    <location>
        <position position="229"/>
    </location>
    <ligand>
        <name>Ca(2+)</name>
        <dbReference type="ChEBI" id="CHEBI:29108"/>
        <label>2</label>
    </ligand>
</feature>
<feature type="binding site" evidence="15">
    <location>
        <position position="102"/>
    </location>
    <ligand>
        <name>Ca(2+)</name>
        <dbReference type="ChEBI" id="CHEBI:29108"/>
        <label>1</label>
    </ligand>
</feature>
<evidence type="ECO:0000256" key="15">
    <source>
        <dbReference type="PIRSR" id="PIRSR601621-2"/>
    </source>
</evidence>
<keyword evidence="21" id="KW-1185">Reference proteome</keyword>
<feature type="chain" id="PRO_5023133030" description="Peroxidase" evidence="18">
    <location>
        <begin position="18"/>
        <end position="383"/>
    </location>
</feature>
<dbReference type="PROSITE" id="PS00436">
    <property type="entry name" value="PEROXIDASE_2"/>
    <property type="match status" value="1"/>
</dbReference>
<feature type="binding site" evidence="15">
    <location>
        <position position="104"/>
    </location>
    <ligand>
        <name>Ca(2+)</name>
        <dbReference type="ChEBI" id="CHEBI:29108"/>
        <label>1</label>
    </ligand>
</feature>
<feature type="binding site" evidence="15">
    <location>
        <position position="82"/>
    </location>
    <ligand>
        <name>Ca(2+)</name>
        <dbReference type="ChEBI" id="CHEBI:29108"/>
        <label>1</label>
    </ligand>
</feature>
<dbReference type="EMBL" id="ML210216">
    <property type="protein sequence ID" value="TFK23562.1"/>
    <property type="molecule type" value="Genomic_DNA"/>
</dbReference>
<dbReference type="GO" id="GO:0042744">
    <property type="term" value="P:hydrogen peroxide catabolic process"/>
    <property type="evidence" value="ECO:0007669"/>
    <property type="project" value="UniProtKB-KW"/>
</dbReference>
<dbReference type="InterPro" id="IPR019794">
    <property type="entry name" value="Peroxidases_AS"/>
</dbReference>
<reference evidence="20 21" key="1">
    <citation type="journal article" date="2019" name="Nat. Ecol. Evol.">
        <title>Megaphylogeny resolves global patterns of mushroom evolution.</title>
        <authorList>
            <person name="Varga T."/>
            <person name="Krizsan K."/>
            <person name="Foldi C."/>
            <person name="Dima B."/>
            <person name="Sanchez-Garcia M."/>
            <person name="Sanchez-Ramirez S."/>
            <person name="Szollosi G.J."/>
            <person name="Szarkandi J.G."/>
            <person name="Papp V."/>
            <person name="Albert L."/>
            <person name="Andreopoulos W."/>
            <person name="Angelini C."/>
            <person name="Antonin V."/>
            <person name="Barry K.W."/>
            <person name="Bougher N.L."/>
            <person name="Buchanan P."/>
            <person name="Buyck B."/>
            <person name="Bense V."/>
            <person name="Catcheside P."/>
            <person name="Chovatia M."/>
            <person name="Cooper J."/>
            <person name="Damon W."/>
            <person name="Desjardin D."/>
            <person name="Finy P."/>
            <person name="Geml J."/>
            <person name="Haridas S."/>
            <person name="Hughes K."/>
            <person name="Justo A."/>
            <person name="Karasinski D."/>
            <person name="Kautmanova I."/>
            <person name="Kiss B."/>
            <person name="Kocsube S."/>
            <person name="Kotiranta H."/>
            <person name="LaButti K.M."/>
            <person name="Lechner B.E."/>
            <person name="Liimatainen K."/>
            <person name="Lipzen A."/>
            <person name="Lukacs Z."/>
            <person name="Mihaltcheva S."/>
            <person name="Morgado L.N."/>
            <person name="Niskanen T."/>
            <person name="Noordeloos M.E."/>
            <person name="Ohm R.A."/>
            <person name="Ortiz-Santana B."/>
            <person name="Ovrebo C."/>
            <person name="Racz N."/>
            <person name="Riley R."/>
            <person name="Savchenko A."/>
            <person name="Shiryaev A."/>
            <person name="Soop K."/>
            <person name="Spirin V."/>
            <person name="Szebenyi C."/>
            <person name="Tomsovsky M."/>
            <person name="Tulloss R.E."/>
            <person name="Uehling J."/>
            <person name="Grigoriev I.V."/>
            <person name="Vagvolgyi C."/>
            <person name="Papp T."/>
            <person name="Martin F.M."/>
            <person name="Miettinen O."/>
            <person name="Hibbett D.S."/>
            <person name="Nagy L.G."/>
        </authorList>
    </citation>
    <scope>NUCLEOTIDE SEQUENCE [LARGE SCALE GENOMIC DNA]</scope>
    <source>
        <strain evidence="20 21">CBS 121175</strain>
    </source>
</reference>
<evidence type="ECO:0000259" key="19">
    <source>
        <dbReference type="PROSITE" id="PS50873"/>
    </source>
</evidence>
<comment type="cofactor">
    <cofactor evidence="15">
        <name>heme b</name>
        <dbReference type="ChEBI" id="CHEBI:60344"/>
    </cofactor>
    <text evidence="15">Binds 1 heme b (iron(II)-protoporphyrin IX) group per subunit.</text>
</comment>
<dbReference type="PROSITE" id="PS50873">
    <property type="entry name" value="PEROXIDASE_4"/>
    <property type="match status" value="1"/>
</dbReference>
<dbReference type="STRING" id="230819.A0A5C3KSR4"/>
<keyword evidence="6 15" id="KW-0479">Metal-binding</keyword>
<evidence type="ECO:0000256" key="9">
    <source>
        <dbReference type="ARBA" id="ARBA00023002"/>
    </source>
</evidence>
<evidence type="ECO:0000256" key="10">
    <source>
        <dbReference type="ARBA" id="ARBA00023004"/>
    </source>
</evidence>
<proteinExistence type="inferred from homology"/>
<dbReference type="GO" id="GO:0000302">
    <property type="term" value="P:response to reactive oxygen species"/>
    <property type="evidence" value="ECO:0007669"/>
    <property type="project" value="TreeGrafter"/>
</dbReference>
<dbReference type="Proteomes" id="UP000307440">
    <property type="component" value="Unassembled WGS sequence"/>
</dbReference>
<keyword evidence="12" id="KW-0325">Glycoprotein</keyword>
<protein>
    <recommendedName>
        <fullName evidence="18">Peroxidase</fullName>
        <ecNumber evidence="18">1.11.1.-</ecNumber>
    </recommendedName>
</protein>
<feature type="signal peptide" evidence="18">
    <location>
        <begin position="1"/>
        <end position="17"/>
    </location>
</feature>
<dbReference type="PRINTS" id="PR00458">
    <property type="entry name" value="PEROXIDASE"/>
</dbReference>
<dbReference type="InterPro" id="IPR002016">
    <property type="entry name" value="Haem_peroxidase"/>
</dbReference>
<dbReference type="InterPro" id="IPR044831">
    <property type="entry name" value="Ccp1-like"/>
</dbReference>
<keyword evidence="4 18" id="KW-0575">Peroxidase</keyword>
<dbReference type="PRINTS" id="PR00462">
    <property type="entry name" value="LIGNINASE"/>
</dbReference>
<feature type="binding site" evidence="15">
    <location>
        <position position="210"/>
    </location>
    <ligand>
        <name>Ca(2+)</name>
        <dbReference type="ChEBI" id="CHEBI:29108"/>
        <label>2</label>
    </ligand>
</feature>
<dbReference type="AlphaFoldDB" id="A0A5C3KSR4"/>
<dbReference type="Gene3D" id="1.10.520.10">
    <property type="match status" value="1"/>
</dbReference>
<keyword evidence="3" id="KW-0964">Secreted</keyword>
<dbReference type="Pfam" id="PF11895">
    <property type="entry name" value="Peroxidase_ext"/>
    <property type="match status" value="1"/>
</dbReference>
<accession>A0A5C3KSR4</accession>
<feature type="active site" description="Proton acceptor" evidence="14">
    <location>
        <position position="81"/>
    </location>
</feature>
<dbReference type="InterPro" id="IPR010255">
    <property type="entry name" value="Haem_peroxidase_sf"/>
</dbReference>
<keyword evidence="9 18" id="KW-0560">Oxidoreductase</keyword>
<evidence type="ECO:0000256" key="4">
    <source>
        <dbReference type="ARBA" id="ARBA00022559"/>
    </source>
</evidence>
<feature type="binding site" description="axial binding residue" evidence="15">
    <location>
        <position position="209"/>
    </location>
    <ligand>
        <name>heme b</name>
        <dbReference type="ChEBI" id="CHEBI:60344"/>
    </ligand>
    <ligandPart>
        <name>Fe</name>
        <dbReference type="ChEBI" id="CHEBI:18248"/>
    </ligandPart>
</feature>
<feature type="binding site" evidence="15">
    <location>
        <position position="227"/>
    </location>
    <ligand>
        <name>Ca(2+)</name>
        <dbReference type="ChEBI" id="CHEBI:29108"/>
        <label>2</label>
    </ligand>
</feature>
<evidence type="ECO:0000313" key="20">
    <source>
        <dbReference type="EMBL" id="TFK23562.1"/>
    </source>
</evidence>
<dbReference type="PANTHER" id="PTHR31356:SF66">
    <property type="entry name" value="CATALASE-PEROXIDASE"/>
    <property type="match status" value="1"/>
</dbReference>
<dbReference type="OrthoDB" id="2113341at2759"/>
<feature type="disulfide bond" evidence="17">
    <location>
        <begin position="38"/>
        <end position="318"/>
    </location>
</feature>
<dbReference type="Pfam" id="PF00141">
    <property type="entry name" value="peroxidase"/>
    <property type="match status" value="1"/>
</dbReference>
<dbReference type="SUPFAM" id="SSF48113">
    <property type="entry name" value="Heme-dependent peroxidases"/>
    <property type="match status" value="1"/>
</dbReference>
<comment type="cofactor">
    <cofactor evidence="15 18">
        <name>Ca(2+)</name>
        <dbReference type="ChEBI" id="CHEBI:29108"/>
    </cofactor>
    <text evidence="15 18">Binds 2 calcium ions per subunit.</text>
</comment>
<keyword evidence="5 15" id="KW-0349">Heme</keyword>
<feature type="disulfide bond" evidence="17">
    <location>
        <begin position="58"/>
        <end position="154"/>
    </location>
</feature>
<comment type="similarity">
    <text evidence="2 18">Belongs to the peroxidase family. Ligninase subfamily.</text>
</comment>